<dbReference type="KEGG" id="cre:CHLRE_03g168400v5"/>
<evidence type="ECO:0000256" key="1">
    <source>
        <dbReference type="SAM" id="MobiDB-lite"/>
    </source>
</evidence>
<protein>
    <submittedName>
        <fullName evidence="2">Uncharacterized protein</fullName>
    </submittedName>
</protein>
<feature type="region of interest" description="Disordered" evidence="1">
    <location>
        <begin position="373"/>
        <end position="415"/>
    </location>
</feature>
<sequence length="1150" mass="119572">MADGDRWTSKWRPSGAPSEQPHSQGRSEREGFGTSNTAWQRWRGNQRGDGGTGSDRPSAPQQHRDHEPQPQRQQQQQQQQQQRADGWGRGYQRHDSGGGRQGAQDQRQRQPQQHGGGQGRSREETAPLDAGTEAADDEAAVDLLQQEFGQMGLGDGFGFVGGRAGASGPVDGRRRQEAGALEVAEASTAGWRGEAALVVPVPDGDMGLPALEAAVASDAVAGWSLEQLGRAAASLVDAWEVRAKPSPTHAASGTTGGWHQYPFQVCYTPREAAVVNAIAAAAICAAAALQQRLQRTTPQHAQAVARLLRMCARANYWSGPGEAAVRKALQQRSSAAGDGPGAAAGLADEWAWPGLSPTVPAAAREVPAAASVPASAPGATNREASDGAGAAPLGSPTCHSQLSSQPQPQHSQPSLPYTTVGQALVAALAANDCALLAQLDVTCAANVAWSLSRAGVLASLAHYDTAAHPGNYVVKLLKSLDEGSGCGRGEAKAAAALLAEAPAALTQELRARCQALMTEATAGELCGMSFASSDAATLQAASAPAAGSGGDGSRSSCRNSRLLADLAADALQEVASRLEAAVFLGLEAAGSGGSKVAWGSEPRMRTFLPRELACVAFSAGKLGLGANPLARLLTALSEYLICTRGRLPWNASTLGIFVCGASKLVVAAARSSTATTTTTTSSSGSSQELRRCCAQLLETVEECVLGLPPSKLDPRSVSFLLSYLGRMGAGHVSRHVESHLTGALMLHSPASLEPRNACHLLFGLCANGPAAAAGRRGGGGGGEDGGAGGRSRYMAFEGGVARQDPMLAHLCAALAAAAARRLSPADVCMAVTSLSRLHGGKVLASQVPEVVAALENLAAHVARRGFGAGADDDAAAVPFTCREVSNFIVALAQLKFYSPGVLAALRDHAAAGGLEPASSWDTSALLYGLAWLNYDWRDGLVLAREGGGGGGRGYAGGGAAAMPPPPRSPALAVDLVGLLADVVVRKGRGASSQDLTNALWGLTIMEGALDRYRDAVKALVAEANARGAHSFHPRDLKQVWPVERELRALPAPYTRLSDDLVRAGRLNSSECDHTFSRVQGDLNRTLSAMHRSGRWPGLRDLQYEQELVPGGDMLMKIDVQVTVERRGGELARVAVEFDGPFHFMVNEPYC</sequence>
<evidence type="ECO:0000313" key="2">
    <source>
        <dbReference type="EMBL" id="PNW85023.1"/>
    </source>
</evidence>
<evidence type="ECO:0000313" key="3">
    <source>
        <dbReference type="Proteomes" id="UP000006906"/>
    </source>
</evidence>
<name>A0A2K3DWW7_CHLRE</name>
<keyword evidence="3" id="KW-1185">Reference proteome</keyword>
<dbReference type="AlphaFoldDB" id="A0A2K3DWW7"/>
<feature type="compositionally biased region" description="Low complexity" evidence="1">
    <location>
        <begin position="70"/>
        <end position="83"/>
    </location>
</feature>
<dbReference type="ExpressionAtlas" id="A0A2K3DWW7">
    <property type="expression patterns" value="baseline and differential"/>
</dbReference>
<dbReference type="Proteomes" id="UP000006906">
    <property type="component" value="Chromosome 3"/>
</dbReference>
<feature type="compositionally biased region" description="Low complexity" evidence="1">
    <location>
        <begin position="399"/>
        <end position="415"/>
    </location>
</feature>
<dbReference type="EMBL" id="CM008964">
    <property type="protein sequence ID" value="PNW85023.1"/>
    <property type="molecule type" value="Genomic_DNA"/>
</dbReference>
<organism evidence="2 3">
    <name type="scientific">Chlamydomonas reinhardtii</name>
    <name type="common">Chlamydomonas smithii</name>
    <dbReference type="NCBI Taxonomy" id="3055"/>
    <lineage>
        <taxon>Eukaryota</taxon>
        <taxon>Viridiplantae</taxon>
        <taxon>Chlorophyta</taxon>
        <taxon>core chlorophytes</taxon>
        <taxon>Chlorophyceae</taxon>
        <taxon>CS clade</taxon>
        <taxon>Chlamydomonadales</taxon>
        <taxon>Chlamydomonadaceae</taxon>
        <taxon>Chlamydomonas</taxon>
    </lineage>
</organism>
<feature type="compositionally biased region" description="Low complexity" evidence="1">
    <location>
        <begin position="102"/>
        <end position="113"/>
    </location>
</feature>
<dbReference type="RefSeq" id="XP_042925965.1">
    <property type="nucleotide sequence ID" value="XM_043060836.1"/>
</dbReference>
<feature type="region of interest" description="Disordered" evidence="1">
    <location>
        <begin position="1"/>
        <end position="134"/>
    </location>
</feature>
<gene>
    <name evidence="2" type="ORF">CHLRE_03g168400v5</name>
</gene>
<reference evidence="2 3" key="1">
    <citation type="journal article" date="2007" name="Science">
        <title>The Chlamydomonas genome reveals the evolution of key animal and plant functions.</title>
        <authorList>
            <person name="Merchant S.S."/>
            <person name="Prochnik S.E."/>
            <person name="Vallon O."/>
            <person name="Harris E.H."/>
            <person name="Karpowicz S.J."/>
            <person name="Witman G.B."/>
            <person name="Terry A."/>
            <person name="Salamov A."/>
            <person name="Fritz-Laylin L.K."/>
            <person name="Marechal-Drouard L."/>
            <person name="Marshall W.F."/>
            <person name="Qu L.H."/>
            <person name="Nelson D.R."/>
            <person name="Sanderfoot A.A."/>
            <person name="Spalding M.H."/>
            <person name="Kapitonov V.V."/>
            <person name="Ren Q."/>
            <person name="Ferris P."/>
            <person name="Lindquist E."/>
            <person name="Shapiro H."/>
            <person name="Lucas S.M."/>
            <person name="Grimwood J."/>
            <person name="Schmutz J."/>
            <person name="Cardol P."/>
            <person name="Cerutti H."/>
            <person name="Chanfreau G."/>
            <person name="Chen C.L."/>
            <person name="Cognat V."/>
            <person name="Croft M.T."/>
            <person name="Dent R."/>
            <person name="Dutcher S."/>
            <person name="Fernandez E."/>
            <person name="Fukuzawa H."/>
            <person name="Gonzalez-Ballester D."/>
            <person name="Gonzalez-Halphen D."/>
            <person name="Hallmann A."/>
            <person name="Hanikenne M."/>
            <person name="Hippler M."/>
            <person name="Inwood W."/>
            <person name="Jabbari K."/>
            <person name="Kalanon M."/>
            <person name="Kuras R."/>
            <person name="Lefebvre P.A."/>
            <person name="Lemaire S.D."/>
            <person name="Lobanov A.V."/>
            <person name="Lohr M."/>
            <person name="Manuell A."/>
            <person name="Meier I."/>
            <person name="Mets L."/>
            <person name="Mittag M."/>
            <person name="Mittelmeier T."/>
            <person name="Moroney J.V."/>
            <person name="Moseley J."/>
            <person name="Napoli C."/>
            <person name="Nedelcu A.M."/>
            <person name="Niyogi K."/>
            <person name="Novoselov S.V."/>
            <person name="Paulsen I.T."/>
            <person name="Pazour G."/>
            <person name="Purton S."/>
            <person name="Ral J.P."/>
            <person name="Riano-Pachon D.M."/>
            <person name="Riekhof W."/>
            <person name="Rymarquis L."/>
            <person name="Schroda M."/>
            <person name="Stern D."/>
            <person name="Umen J."/>
            <person name="Willows R."/>
            <person name="Wilson N."/>
            <person name="Zimmer S.L."/>
            <person name="Allmer J."/>
            <person name="Balk J."/>
            <person name="Bisova K."/>
            <person name="Chen C.J."/>
            <person name="Elias M."/>
            <person name="Gendler K."/>
            <person name="Hauser C."/>
            <person name="Lamb M.R."/>
            <person name="Ledford H."/>
            <person name="Long J.C."/>
            <person name="Minagawa J."/>
            <person name="Page M.D."/>
            <person name="Pan J."/>
            <person name="Pootakham W."/>
            <person name="Roje S."/>
            <person name="Rose A."/>
            <person name="Stahlberg E."/>
            <person name="Terauchi A.M."/>
            <person name="Yang P."/>
            <person name="Ball S."/>
            <person name="Bowler C."/>
            <person name="Dieckmann C.L."/>
            <person name="Gladyshev V.N."/>
            <person name="Green P."/>
            <person name="Jorgensen R."/>
            <person name="Mayfield S."/>
            <person name="Mueller-Roeber B."/>
            <person name="Rajamani S."/>
            <person name="Sayre R.T."/>
            <person name="Brokstein P."/>
            <person name="Dubchak I."/>
            <person name="Goodstein D."/>
            <person name="Hornick L."/>
            <person name="Huang Y.W."/>
            <person name="Jhaveri J."/>
            <person name="Luo Y."/>
            <person name="Martinez D."/>
            <person name="Ngau W.C."/>
            <person name="Otillar B."/>
            <person name="Poliakov A."/>
            <person name="Porter A."/>
            <person name="Szajkowski L."/>
            <person name="Werner G."/>
            <person name="Zhou K."/>
            <person name="Grigoriev I.V."/>
            <person name="Rokhsar D.S."/>
            <person name="Grossman A.R."/>
        </authorList>
    </citation>
    <scope>NUCLEOTIDE SEQUENCE [LARGE SCALE GENOMIC DNA]</scope>
    <source>
        <strain evidence="3">CC-503</strain>
    </source>
</reference>
<proteinExistence type="predicted"/>
<dbReference type="GeneID" id="5728984"/>
<dbReference type="OMA" id="DGPFHFM"/>
<dbReference type="Gramene" id="PNW85023">
    <property type="protein sequence ID" value="PNW85023"/>
    <property type="gene ID" value="CHLRE_03g168400v5"/>
</dbReference>
<accession>A0A2K3DWW7</accession>
<dbReference type="InParanoid" id="A0A2K3DWW7"/>
<dbReference type="OrthoDB" id="548081at2759"/>